<keyword evidence="1" id="KW-0496">Mitochondrion</keyword>
<geneLocation type="mitochondrion" evidence="1"/>
<reference evidence="1" key="1">
    <citation type="submission" date="2017-03" db="EMBL/GenBank/DDBJ databases">
        <title>The mitochondrial genome of the carnivorous plant Utricularia reniformis (Lentibulariaceae): structure, comparative analysis and evolutionary landmarks.</title>
        <authorList>
            <person name="Silva S.R."/>
            <person name="Alvarenga D.O."/>
            <person name="Michael T.P."/>
            <person name="Miranda V.F.O."/>
            <person name="Varani A.M."/>
        </authorList>
    </citation>
    <scope>NUCLEOTIDE SEQUENCE</scope>
</reference>
<accession>A0A1Y0B2C8</accession>
<dbReference type="EMBL" id="KY774314">
    <property type="protein sequence ID" value="ART31596.1"/>
    <property type="molecule type" value="Genomic_DNA"/>
</dbReference>
<organism evidence="1">
    <name type="scientific">Utricularia reniformis</name>
    <dbReference type="NCBI Taxonomy" id="192314"/>
    <lineage>
        <taxon>Eukaryota</taxon>
        <taxon>Viridiplantae</taxon>
        <taxon>Streptophyta</taxon>
        <taxon>Embryophyta</taxon>
        <taxon>Tracheophyta</taxon>
        <taxon>Spermatophyta</taxon>
        <taxon>Magnoliopsida</taxon>
        <taxon>eudicotyledons</taxon>
        <taxon>Gunneridae</taxon>
        <taxon>Pentapetalae</taxon>
        <taxon>asterids</taxon>
        <taxon>lamiids</taxon>
        <taxon>Lamiales</taxon>
        <taxon>Lentibulariaceae</taxon>
        <taxon>Utricularia</taxon>
    </lineage>
</organism>
<proteinExistence type="predicted"/>
<name>A0A1Y0B2C8_9LAMI</name>
<gene>
    <name evidence="1" type="ORF">AEK19_MT1401</name>
</gene>
<sequence>MSLSRSSILKPGTMTMTLYDLAAFTWLRTSHLTTDAMNIAVTRYQTRLDPSLISRGAVSIPPLRRILEGGRKGNERTNRDSPIGIGVRFLFD</sequence>
<protein>
    <submittedName>
        <fullName evidence="1">Uncharacterized protein</fullName>
    </submittedName>
</protein>
<dbReference type="AlphaFoldDB" id="A0A1Y0B2C8"/>
<evidence type="ECO:0000313" key="1">
    <source>
        <dbReference type="EMBL" id="ART31596.1"/>
    </source>
</evidence>